<dbReference type="SUPFAM" id="SSF140459">
    <property type="entry name" value="PE/PPE dimer-like"/>
    <property type="match status" value="1"/>
</dbReference>
<protein>
    <submittedName>
        <fullName evidence="4">PPE domain-containing protein</fullName>
    </submittedName>
</protein>
<keyword evidence="5" id="KW-1185">Reference proteome</keyword>
<evidence type="ECO:0000259" key="3">
    <source>
        <dbReference type="Pfam" id="PF00823"/>
    </source>
</evidence>
<dbReference type="RefSeq" id="WP_235725017.1">
    <property type="nucleotide sequence ID" value="NZ_JAKGCU010000019.1"/>
</dbReference>
<dbReference type="Pfam" id="PF00823">
    <property type="entry name" value="PPE"/>
    <property type="match status" value="1"/>
</dbReference>
<dbReference type="InterPro" id="IPR000030">
    <property type="entry name" value="PPE_dom"/>
</dbReference>
<evidence type="ECO:0000256" key="1">
    <source>
        <dbReference type="ARBA" id="ARBA00010652"/>
    </source>
</evidence>
<dbReference type="InterPro" id="IPR038332">
    <property type="entry name" value="PPE_sf"/>
</dbReference>
<name>A0ABS9DPU8_9ACTN</name>
<reference evidence="4" key="1">
    <citation type="submission" date="2022-01" db="EMBL/GenBank/DDBJ databases">
        <title>Gordonia xiamenensis sp. nov., isolated from surface seawater in Xiamen.</title>
        <authorList>
            <person name="He Y.F."/>
        </authorList>
    </citation>
    <scope>NUCLEOTIDE SEQUENCE</scope>
    <source>
        <strain evidence="4">GW1C4-4</strain>
    </source>
</reference>
<organism evidence="4 5">
    <name type="scientific">Gordonia tangerina</name>
    <dbReference type="NCBI Taxonomy" id="2911060"/>
    <lineage>
        <taxon>Bacteria</taxon>
        <taxon>Bacillati</taxon>
        <taxon>Actinomycetota</taxon>
        <taxon>Actinomycetes</taxon>
        <taxon>Mycobacteriales</taxon>
        <taxon>Gordoniaceae</taxon>
        <taxon>Gordonia</taxon>
    </lineage>
</organism>
<feature type="region of interest" description="Disordered" evidence="2">
    <location>
        <begin position="185"/>
        <end position="213"/>
    </location>
</feature>
<dbReference type="Gene3D" id="1.20.1260.20">
    <property type="entry name" value="PPE superfamily"/>
    <property type="match status" value="1"/>
</dbReference>
<evidence type="ECO:0000256" key="2">
    <source>
        <dbReference type="SAM" id="MobiDB-lite"/>
    </source>
</evidence>
<feature type="region of interest" description="Disordered" evidence="2">
    <location>
        <begin position="235"/>
        <end position="298"/>
    </location>
</feature>
<sequence length="349" mass="35210">MTGFTGVVWDARTTEQLASDLGDGAGPAPLAEAGLAWSRVASELASAAAEYGTILAALGIHWESVHTSESFETLSRLAPWFADAAAAAGRNAARAEAQAAAVTVARMTMPNLAEVDLAEEAMRTASTIAAVAPALVGAAAQAERALHDQRLRAARVMQTYEAASDSAATPWGGAAPAPNLVSGQALAAERAAREAASRAAAPAPPQPQPAPIAAATAPVGLPLAGMVMPPPEKTGYAPTILAGGGPAPTTSTAPASQPTPSPHAGPLAPPMSPHGAGSADRFVTRGPSAPEPDTQAAAAEVEAEPLATWADVAMAQSPAVTHTQDLADSRTLDRRYLDETLSLEHGKGF</sequence>
<dbReference type="Proteomes" id="UP001108089">
    <property type="component" value="Unassembled WGS sequence"/>
</dbReference>
<feature type="domain" description="PPE" evidence="3">
    <location>
        <begin position="9"/>
        <end position="170"/>
    </location>
</feature>
<accession>A0ABS9DPU8</accession>
<feature type="compositionally biased region" description="Low complexity" evidence="2">
    <location>
        <begin position="247"/>
        <end position="256"/>
    </location>
</feature>
<proteinExistence type="inferred from homology"/>
<evidence type="ECO:0000313" key="4">
    <source>
        <dbReference type="EMBL" id="MCF3940274.1"/>
    </source>
</evidence>
<comment type="caution">
    <text evidence="4">The sequence shown here is derived from an EMBL/GenBank/DDBJ whole genome shotgun (WGS) entry which is preliminary data.</text>
</comment>
<dbReference type="EMBL" id="JAKGCU010000019">
    <property type="protein sequence ID" value="MCF3940274.1"/>
    <property type="molecule type" value="Genomic_DNA"/>
</dbReference>
<feature type="compositionally biased region" description="Pro residues" evidence="2">
    <location>
        <begin position="257"/>
        <end position="272"/>
    </location>
</feature>
<evidence type="ECO:0000313" key="5">
    <source>
        <dbReference type="Proteomes" id="UP001108089"/>
    </source>
</evidence>
<gene>
    <name evidence="4" type="ORF">L1892_18020</name>
</gene>
<comment type="similarity">
    <text evidence="1">Belongs to the mycobacterial PPE family.</text>
</comment>